<evidence type="ECO:0000259" key="3">
    <source>
        <dbReference type="Pfam" id="PF05065"/>
    </source>
</evidence>
<dbReference type="SUPFAM" id="SSF56563">
    <property type="entry name" value="Major capsid protein gp5"/>
    <property type="match status" value="1"/>
</dbReference>
<feature type="domain" description="Phage capsid-like C-terminal" evidence="3">
    <location>
        <begin position="127"/>
        <end position="378"/>
    </location>
</feature>
<dbReference type="Gene3D" id="3.30.2400.10">
    <property type="entry name" value="Major capsid protein gp5"/>
    <property type="match status" value="1"/>
</dbReference>
<evidence type="ECO:0000256" key="1">
    <source>
        <dbReference type="ARBA" id="ARBA00004328"/>
    </source>
</evidence>
<comment type="subcellular location">
    <subcellularLocation>
        <location evidence="1">Virion</location>
    </subcellularLocation>
</comment>
<sequence>MPQEDSPIAREYRQVQADLKQVGVDLKAYSNKTKEQIDEVNARVQAVEQLVVKGGGAGFSAAGGLSVQSIGSRVLDEIDGNSAYASLKDWNVGTCRMKLDAPIRAALTNDGAGTSSDSSVPSQPERRGFVTPVQRPLRLLDVLPSRPVTADASEYVQLTATGDASEQDLEGDEKAEIDVDGTLVRAEIATIAAHTTASSQVLGDHAALRSAIDGMIRNKLLSRLEHQLINGTGAQGKIKGFLALATAFTPVIGATPADRIGESLVTQLDSGYQPNLVIMNPLDWFRLQITKTATEEEYLFGSPTMPLPPALWNTPIVTTPSIAQGTALTVDTSFTTVLDRQTPSVMLSNSHKDYFTRNLVAILGELRAGLEVLDTGAIYELDLGVTSN</sequence>
<feature type="region of interest" description="Disordered" evidence="2">
    <location>
        <begin position="108"/>
        <end position="128"/>
    </location>
</feature>
<gene>
    <name evidence="4" type="ORF">CAL19_02020</name>
</gene>
<dbReference type="RefSeq" id="WP_094795871.1">
    <property type="nucleotide sequence ID" value="NZ_NEVK01000001.1"/>
</dbReference>
<evidence type="ECO:0000256" key="2">
    <source>
        <dbReference type="SAM" id="MobiDB-lite"/>
    </source>
</evidence>
<dbReference type="Proteomes" id="UP000216947">
    <property type="component" value="Unassembled WGS sequence"/>
</dbReference>
<feature type="compositionally biased region" description="Polar residues" evidence="2">
    <location>
        <begin position="111"/>
        <end position="122"/>
    </location>
</feature>
<dbReference type="NCBIfam" id="TIGR01554">
    <property type="entry name" value="major_cap_HK97"/>
    <property type="match status" value="1"/>
</dbReference>
<dbReference type="Pfam" id="PF05065">
    <property type="entry name" value="Phage_capsid"/>
    <property type="match status" value="1"/>
</dbReference>
<name>A0A261RR37_9BORD</name>
<reference evidence="5" key="1">
    <citation type="submission" date="2017-05" db="EMBL/GenBank/DDBJ databases">
        <title>Complete and WGS of Bordetella genogroups.</title>
        <authorList>
            <person name="Spilker T."/>
            <person name="Lipuma J."/>
        </authorList>
    </citation>
    <scope>NUCLEOTIDE SEQUENCE [LARGE SCALE GENOMIC DNA]</scope>
    <source>
        <strain evidence="5">AU18089</strain>
    </source>
</reference>
<evidence type="ECO:0000313" key="5">
    <source>
        <dbReference type="Proteomes" id="UP000216947"/>
    </source>
</evidence>
<protein>
    <submittedName>
        <fullName evidence="4">Phage major capsid protein</fullName>
    </submittedName>
</protein>
<dbReference type="InterPro" id="IPR054612">
    <property type="entry name" value="Phage_capsid-like_C"/>
</dbReference>
<evidence type="ECO:0000313" key="4">
    <source>
        <dbReference type="EMBL" id="OZI27526.1"/>
    </source>
</evidence>
<organism evidence="4 5">
    <name type="scientific">Bordetella genomosp. 7</name>
    <dbReference type="NCBI Taxonomy" id="1416805"/>
    <lineage>
        <taxon>Bacteria</taxon>
        <taxon>Pseudomonadati</taxon>
        <taxon>Pseudomonadota</taxon>
        <taxon>Betaproteobacteria</taxon>
        <taxon>Burkholderiales</taxon>
        <taxon>Alcaligenaceae</taxon>
        <taxon>Bordetella</taxon>
    </lineage>
</organism>
<dbReference type="AlphaFoldDB" id="A0A261RR37"/>
<dbReference type="Gene3D" id="3.30.2320.10">
    <property type="entry name" value="hypothetical protein PF0899 domain"/>
    <property type="match status" value="1"/>
</dbReference>
<keyword evidence="5" id="KW-1185">Reference proteome</keyword>
<accession>A0A261RR37</accession>
<proteinExistence type="predicted"/>
<dbReference type="InterPro" id="IPR024455">
    <property type="entry name" value="Phage_capsid"/>
</dbReference>
<comment type="caution">
    <text evidence="4">The sequence shown here is derived from an EMBL/GenBank/DDBJ whole genome shotgun (WGS) entry which is preliminary data.</text>
</comment>
<dbReference type="EMBL" id="NEVK01000001">
    <property type="protein sequence ID" value="OZI27526.1"/>
    <property type="molecule type" value="Genomic_DNA"/>
</dbReference>